<dbReference type="PANTHER" id="PTHR47150">
    <property type="entry name" value="OS12G0169200 PROTEIN"/>
    <property type="match status" value="1"/>
</dbReference>
<sequence length="245" mass="28327">MVGSIDCMHWEWKNCPTAWRGQYTRGSGKPTIILEAVASQDLWIWHAFFGLPGTLNDINVLDRSPVFDDIIQGRAPKINFKVNNHNYCMAYYLSDGIYPKWSTFIQSISLPQTPKAQLFAQHQEAVRKDVERAFGVLQARFAIVKNPALLWDKEKIGRIMRCCVILHNMIVEDERDRFTQYDTDEFESGESSRSSQVDVVSSTESLSNVGEMRGIRNQIRDQQIHHRLKADLVENIWQKFGNFDE</sequence>
<dbReference type="EnsemblPlants" id="Bo9g032370.1">
    <property type="protein sequence ID" value="Bo9g032370.1"/>
    <property type="gene ID" value="Bo9g032370"/>
</dbReference>
<evidence type="ECO:0000313" key="2">
    <source>
        <dbReference type="EnsemblPlants" id="Bo9g032370.1"/>
    </source>
</evidence>
<dbReference type="PANTHER" id="PTHR47150:SF5">
    <property type="entry name" value="OS07G0546750 PROTEIN"/>
    <property type="match status" value="1"/>
</dbReference>
<dbReference type="AlphaFoldDB" id="A0A0D3E493"/>
<evidence type="ECO:0008006" key="4">
    <source>
        <dbReference type="Google" id="ProtNLM"/>
    </source>
</evidence>
<dbReference type="OMA" id="YTTGYCL"/>
<proteinExistence type="predicted"/>
<reference evidence="2 3" key="1">
    <citation type="journal article" date="2014" name="Genome Biol.">
        <title>Transcriptome and methylome profiling reveals relics of genome dominance in the mesopolyploid Brassica oleracea.</title>
        <authorList>
            <person name="Parkin I.A."/>
            <person name="Koh C."/>
            <person name="Tang H."/>
            <person name="Robinson S.J."/>
            <person name="Kagale S."/>
            <person name="Clarke W.E."/>
            <person name="Town C.D."/>
            <person name="Nixon J."/>
            <person name="Krishnakumar V."/>
            <person name="Bidwell S.L."/>
            <person name="Denoeud F."/>
            <person name="Belcram H."/>
            <person name="Links M.G."/>
            <person name="Just J."/>
            <person name="Clarke C."/>
            <person name="Bender T."/>
            <person name="Huebert T."/>
            <person name="Mason A.S."/>
            <person name="Pires J.C."/>
            <person name="Barker G."/>
            <person name="Moore J."/>
            <person name="Walley P.G."/>
            <person name="Manoli S."/>
            <person name="Batley J."/>
            <person name="Edwards D."/>
            <person name="Nelson M.N."/>
            <person name="Wang X."/>
            <person name="Paterson A.H."/>
            <person name="King G."/>
            <person name="Bancroft I."/>
            <person name="Chalhoub B."/>
            <person name="Sharpe A.G."/>
        </authorList>
    </citation>
    <scope>NUCLEOTIDE SEQUENCE</scope>
    <source>
        <strain evidence="2 3">cv. TO1000</strain>
    </source>
</reference>
<dbReference type="Proteomes" id="UP000032141">
    <property type="component" value="Chromosome C9"/>
</dbReference>
<protein>
    <recommendedName>
        <fullName evidence="4">DDE Tnp4 domain-containing protein</fullName>
    </recommendedName>
</protein>
<reference evidence="2" key="2">
    <citation type="submission" date="2015-03" db="UniProtKB">
        <authorList>
            <consortium name="EnsemblPlants"/>
        </authorList>
    </citation>
    <scope>IDENTIFICATION</scope>
</reference>
<evidence type="ECO:0000313" key="3">
    <source>
        <dbReference type="Proteomes" id="UP000032141"/>
    </source>
</evidence>
<feature type="region of interest" description="Disordered" evidence="1">
    <location>
        <begin position="183"/>
        <end position="205"/>
    </location>
</feature>
<dbReference type="InterPro" id="IPR006912">
    <property type="entry name" value="Harbinger_derived_prot"/>
</dbReference>
<evidence type="ECO:0000256" key="1">
    <source>
        <dbReference type="SAM" id="MobiDB-lite"/>
    </source>
</evidence>
<dbReference type="HOGENOM" id="CLU_012390_2_0_1"/>
<name>A0A0D3E493_BRAOL</name>
<dbReference type="Pfam" id="PF04827">
    <property type="entry name" value="Plant_tran"/>
    <property type="match status" value="1"/>
</dbReference>
<feature type="compositionally biased region" description="Low complexity" evidence="1">
    <location>
        <begin position="191"/>
        <end position="202"/>
    </location>
</feature>
<dbReference type="Gramene" id="Bo9g032370.1">
    <property type="protein sequence ID" value="Bo9g032370.1"/>
    <property type="gene ID" value="Bo9g032370"/>
</dbReference>
<keyword evidence="3" id="KW-1185">Reference proteome</keyword>
<organism evidence="2 3">
    <name type="scientific">Brassica oleracea var. oleracea</name>
    <dbReference type="NCBI Taxonomy" id="109376"/>
    <lineage>
        <taxon>Eukaryota</taxon>
        <taxon>Viridiplantae</taxon>
        <taxon>Streptophyta</taxon>
        <taxon>Embryophyta</taxon>
        <taxon>Tracheophyta</taxon>
        <taxon>Spermatophyta</taxon>
        <taxon>Magnoliopsida</taxon>
        <taxon>eudicotyledons</taxon>
        <taxon>Gunneridae</taxon>
        <taxon>Pentapetalae</taxon>
        <taxon>rosids</taxon>
        <taxon>malvids</taxon>
        <taxon>Brassicales</taxon>
        <taxon>Brassicaceae</taxon>
        <taxon>Brassiceae</taxon>
        <taxon>Brassica</taxon>
    </lineage>
</organism>
<accession>A0A0D3E493</accession>